<dbReference type="AlphaFoldDB" id="A0AAV3Q9M5"/>
<feature type="compositionally biased region" description="Polar residues" evidence="1">
    <location>
        <begin position="31"/>
        <end position="40"/>
    </location>
</feature>
<protein>
    <submittedName>
        <fullName evidence="2">Uncharacterized protein</fullName>
    </submittedName>
</protein>
<name>A0AAV3Q9M5_LITER</name>
<gene>
    <name evidence="2" type="ORF">LIER_16566</name>
</gene>
<feature type="region of interest" description="Disordered" evidence="1">
    <location>
        <begin position="1"/>
        <end position="97"/>
    </location>
</feature>
<evidence type="ECO:0000313" key="2">
    <source>
        <dbReference type="EMBL" id="GAA0159886.1"/>
    </source>
</evidence>
<feature type="compositionally biased region" description="Pro residues" evidence="1">
    <location>
        <begin position="55"/>
        <end position="65"/>
    </location>
</feature>
<keyword evidence="3" id="KW-1185">Reference proteome</keyword>
<dbReference type="Proteomes" id="UP001454036">
    <property type="component" value="Unassembled WGS sequence"/>
</dbReference>
<dbReference type="EMBL" id="BAABME010003718">
    <property type="protein sequence ID" value="GAA0159886.1"/>
    <property type="molecule type" value="Genomic_DNA"/>
</dbReference>
<sequence>MRDLSASAHSPLGQDQSPLLPADHVRDATPTGASGHSTTIVLPDGHLEVASALPQVPPSASPPALEPHTTRLSLPLTGGPPIPRKRIRSPLLNPRPS</sequence>
<evidence type="ECO:0000256" key="1">
    <source>
        <dbReference type="SAM" id="MobiDB-lite"/>
    </source>
</evidence>
<proteinExistence type="predicted"/>
<evidence type="ECO:0000313" key="3">
    <source>
        <dbReference type="Proteomes" id="UP001454036"/>
    </source>
</evidence>
<accession>A0AAV3Q9M5</accession>
<comment type="caution">
    <text evidence="2">The sequence shown here is derived from an EMBL/GenBank/DDBJ whole genome shotgun (WGS) entry which is preliminary data.</text>
</comment>
<reference evidence="2 3" key="1">
    <citation type="submission" date="2024-01" db="EMBL/GenBank/DDBJ databases">
        <title>The complete chloroplast genome sequence of Lithospermum erythrorhizon: insights into the phylogenetic relationship among Boraginaceae species and the maternal lineages of purple gromwells.</title>
        <authorList>
            <person name="Okada T."/>
            <person name="Watanabe K."/>
        </authorList>
    </citation>
    <scope>NUCLEOTIDE SEQUENCE [LARGE SCALE GENOMIC DNA]</scope>
</reference>
<organism evidence="2 3">
    <name type="scientific">Lithospermum erythrorhizon</name>
    <name type="common">Purple gromwell</name>
    <name type="synonym">Lithospermum officinale var. erythrorhizon</name>
    <dbReference type="NCBI Taxonomy" id="34254"/>
    <lineage>
        <taxon>Eukaryota</taxon>
        <taxon>Viridiplantae</taxon>
        <taxon>Streptophyta</taxon>
        <taxon>Embryophyta</taxon>
        <taxon>Tracheophyta</taxon>
        <taxon>Spermatophyta</taxon>
        <taxon>Magnoliopsida</taxon>
        <taxon>eudicotyledons</taxon>
        <taxon>Gunneridae</taxon>
        <taxon>Pentapetalae</taxon>
        <taxon>asterids</taxon>
        <taxon>lamiids</taxon>
        <taxon>Boraginales</taxon>
        <taxon>Boraginaceae</taxon>
        <taxon>Boraginoideae</taxon>
        <taxon>Lithospermeae</taxon>
        <taxon>Lithospermum</taxon>
    </lineage>
</organism>